<reference evidence="1 3" key="1">
    <citation type="submission" date="2023-10" db="EMBL/GenBank/DDBJ databases">
        <title>Culture-based analysis of two novel bacteria associated with mangrove crab gills.</title>
        <authorList>
            <person name="Yang X."/>
            <person name="Garuglieri E."/>
            <person name="Van Goethem M.W."/>
            <person name="Fusi M."/>
            <person name="Marasco R."/>
            <person name="Daffonchio D.G."/>
        </authorList>
    </citation>
    <scope>NUCLEOTIDE SEQUENCE [LARGE SCALE GENOMIC DNA]</scope>
    <source>
        <strain evidence="2">UG2-1</strain>
        <strain evidence="1">UG2-2</strain>
        <strain evidence="3">UG2_2</strain>
    </source>
</reference>
<dbReference type="EMBL" id="CP136925">
    <property type="protein sequence ID" value="WXA12506.1"/>
    <property type="molecule type" value="Genomic_DNA"/>
</dbReference>
<dbReference type="RefSeq" id="WP_338731524.1">
    <property type="nucleotide sequence ID" value="NZ_CP136924.1"/>
</dbReference>
<name>A0AAU6NXM6_9FLAO</name>
<evidence type="ECO:0000313" key="3">
    <source>
        <dbReference type="Proteomes" id="UP001368318"/>
    </source>
</evidence>
<protein>
    <submittedName>
        <fullName evidence="1">Uncharacterized protein</fullName>
    </submittedName>
</protein>
<dbReference type="AlphaFoldDB" id="A0AAU6NXM6"/>
<proteinExistence type="predicted"/>
<evidence type="ECO:0000313" key="2">
    <source>
        <dbReference type="EMBL" id="WXA12506.1"/>
    </source>
</evidence>
<dbReference type="EMBL" id="CP136924">
    <property type="protein sequence ID" value="WXA02333.1"/>
    <property type="molecule type" value="Genomic_DNA"/>
</dbReference>
<keyword evidence="3" id="KW-1185">Reference proteome</keyword>
<gene>
    <name evidence="2" type="ORF">R3L15_10280</name>
    <name evidence="1" type="ORF">R3L16_11310</name>
</gene>
<sequence>MDASVVYDVAMALPHEERVRLYNMLKSEVVPQAPQKKATISTLKFSDDEALEYLIEKFKI</sequence>
<dbReference type="KEGG" id="mcaa:R3L15_10280"/>
<organism evidence="1 3">
    <name type="scientific">Mangrovimonas cancribranchiae</name>
    <dbReference type="NCBI Taxonomy" id="3080055"/>
    <lineage>
        <taxon>Bacteria</taxon>
        <taxon>Pseudomonadati</taxon>
        <taxon>Bacteroidota</taxon>
        <taxon>Flavobacteriia</taxon>
        <taxon>Flavobacteriales</taxon>
        <taxon>Flavobacteriaceae</taxon>
        <taxon>Mangrovimonas</taxon>
    </lineage>
</organism>
<accession>A0AAU6NXM6</accession>
<evidence type="ECO:0000313" key="1">
    <source>
        <dbReference type="EMBL" id="WXA02333.1"/>
    </source>
</evidence>
<dbReference type="Proteomes" id="UP001368318">
    <property type="component" value="Chromosome"/>
</dbReference>